<reference evidence="4 5" key="1">
    <citation type="submission" date="2020-03" db="EMBL/GenBank/DDBJ databases">
        <title>Genomic Encyclopedia of Type Strains, Phase IV (KMG-IV): sequencing the most valuable type-strain genomes for metagenomic binning, comparative biology and taxonomic classification.</title>
        <authorList>
            <person name="Goeker M."/>
        </authorList>
    </citation>
    <scope>NUCLEOTIDE SEQUENCE [LARGE SCALE GENOMIC DNA]</scope>
    <source>
        <strain evidence="4 5">DSM 5718</strain>
    </source>
</reference>
<feature type="region of interest" description="Disordered" evidence="2">
    <location>
        <begin position="319"/>
        <end position="343"/>
    </location>
</feature>
<evidence type="ECO:0000259" key="3">
    <source>
        <dbReference type="Pfam" id="PF01464"/>
    </source>
</evidence>
<feature type="domain" description="Transglycosylase SLT" evidence="3">
    <location>
        <begin position="104"/>
        <end position="204"/>
    </location>
</feature>
<dbReference type="EMBL" id="JAASRN010000002">
    <property type="protein sequence ID" value="NIK74292.1"/>
    <property type="molecule type" value="Genomic_DNA"/>
</dbReference>
<dbReference type="Proteomes" id="UP000537126">
    <property type="component" value="Unassembled WGS sequence"/>
</dbReference>
<organism evidence="4 5">
    <name type="scientific">Thermonema lapsum</name>
    <dbReference type="NCBI Taxonomy" id="28195"/>
    <lineage>
        <taxon>Bacteria</taxon>
        <taxon>Pseudomonadati</taxon>
        <taxon>Bacteroidota</taxon>
        <taxon>Cytophagia</taxon>
        <taxon>Cytophagales</taxon>
        <taxon>Thermonemataceae</taxon>
        <taxon>Thermonema</taxon>
    </lineage>
</organism>
<comment type="similarity">
    <text evidence="1">Belongs to the transglycosylase Slt family.</text>
</comment>
<evidence type="ECO:0000313" key="5">
    <source>
        <dbReference type="Proteomes" id="UP000537126"/>
    </source>
</evidence>
<sequence>MRNLQLLVLLGVILLLVFYSIYERLQDPVRSDYEQDYAYQLYLANREVPQQIYFLDEEVPLQDPQVRERFAYEIYVLTKWRSYTIELLAKAKYWLPIFEQILRSYGLPTDFKYLVVIESGMRNVVSPAGAAGFWQLLPETARMMGLRVDHEVDERYHSLKAAHAAARYLRLAYQEIGNWTYVAASYNAGIGAMLHAVVTQQAPSYYHMLLNPETNRYVMKAAAFKEVYEHPLKYGFDLPVRPWKPKPYRSIQLRTSIPSLREFAKMQGISIETLRALNPWLVGESLTLPEGATYEIRLPLQANDDTSLEADEEFLPLPRDSVITPTDNPRVQGKAKQIAAEQE</sequence>
<gene>
    <name evidence="4" type="ORF">FHS56_001805</name>
</gene>
<dbReference type="PANTHER" id="PTHR37423">
    <property type="entry name" value="SOLUBLE LYTIC MUREIN TRANSGLYCOSYLASE-RELATED"/>
    <property type="match status" value="1"/>
</dbReference>
<dbReference type="RefSeq" id="WP_166919829.1">
    <property type="nucleotide sequence ID" value="NZ_JAASRN010000002.1"/>
</dbReference>
<dbReference type="Gene3D" id="1.10.530.10">
    <property type="match status" value="1"/>
</dbReference>
<proteinExistence type="inferred from homology"/>
<keyword evidence="5" id="KW-1185">Reference proteome</keyword>
<dbReference type="PANTHER" id="PTHR37423:SF2">
    <property type="entry name" value="MEMBRANE-BOUND LYTIC MUREIN TRANSGLYCOSYLASE C"/>
    <property type="match status" value="1"/>
</dbReference>
<name>A0A846MSG4_9BACT</name>
<comment type="caution">
    <text evidence="4">The sequence shown here is derived from an EMBL/GenBank/DDBJ whole genome shotgun (WGS) entry which is preliminary data.</text>
</comment>
<protein>
    <recommendedName>
        <fullName evidence="3">Transglycosylase SLT domain-containing protein</fullName>
    </recommendedName>
</protein>
<dbReference type="SUPFAM" id="SSF53955">
    <property type="entry name" value="Lysozyme-like"/>
    <property type="match status" value="1"/>
</dbReference>
<dbReference type="CDD" id="cd16894">
    <property type="entry name" value="MltD-like"/>
    <property type="match status" value="1"/>
</dbReference>
<dbReference type="InterPro" id="IPR023346">
    <property type="entry name" value="Lysozyme-like_dom_sf"/>
</dbReference>
<evidence type="ECO:0000256" key="2">
    <source>
        <dbReference type="SAM" id="MobiDB-lite"/>
    </source>
</evidence>
<dbReference type="AlphaFoldDB" id="A0A846MSG4"/>
<accession>A0A846MSG4</accession>
<dbReference type="Pfam" id="PF01464">
    <property type="entry name" value="SLT"/>
    <property type="match status" value="1"/>
</dbReference>
<evidence type="ECO:0000313" key="4">
    <source>
        <dbReference type="EMBL" id="NIK74292.1"/>
    </source>
</evidence>
<dbReference type="InterPro" id="IPR008258">
    <property type="entry name" value="Transglycosylase_SLT_dom_1"/>
</dbReference>
<evidence type="ECO:0000256" key="1">
    <source>
        <dbReference type="ARBA" id="ARBA00007734"/>
    </source>
</evidence>